<dbReference type="InterPro" id="IPR036737">
    <property type="entry name" value="OmpA-like_sf"/>
</dbReference>
<organism evidence="7 8">
    <name type="scientific">Candidatus Liberibacter americanus str. Sao Paulo</name>
    <dbReference type="NCBI Taxonomy" id="1261131"/>
    <lineage>
        <taxon>Bacteria</taxon>
        <taxon>Pseudomonadati</taxon>
        <taxon>Pseudomonadota</taxon>
        <taxon>Alphaproteobacteria</taxon>
        <taxon>Hyphomicrobiales</taxon>
        <taxon>Rhizobiaceae</taxon>
        <taxon>Liberibacter</taxon>
    </lineage>
</organism>
<comment type="subcellular location">
    <subcellularLocation>
        <location evidence="1">Cell outer membrane</location>
    </subcellularLocation>
</comment>
<dbReference type="STRING" id="1261131.lam_906"/>
<dbReference type="InterPro" id="IPR006664">
    <property type="entry name" value="OMP_bac"/>
</dbReference>
<keyword evidence="2 4" id="KW-0472">Membrane</keyword>
<dbReference type="PROSITE" id="PS51123">
    <property type="entry name" value="OMPA_2"/>
    <property type="match status" value="1"/>
</dbReference>
<keyword evidence="5" id="KW-0812">Transmembrane</keyword>
<dbReference type="EMBL" id="CP006604">
    <property type="protein sequence ID" value="AHA28238.1"/>
    <property type="molecule type" value="Genomic_DNA"/>
</dbReference>
<dbReference type="InterPro" id="IPR050330">
    <property type="entry name" value="Bact_OuterMem_StrucFunc"/>
</dbReference>
<reference evidence="7 8" key="1">
    <citation type="journal article" date="2014" name="Mol. Plant Microbe Interact.">
        <title>The complete genome sequence of Candidatus Liberibacter americanus, associated with citrus Huanglongbing.</title>
        <authorList>
            <person name="Wulff N.A."/>
            <person name="Zhang S."/>
            <person name="Setubal J.C."/>
            <person name="Almeida N.F."/>
            <person name="Martins E.C."/>
            <person name="Harakava R."/>
            <person name="Kumar D."/>
            <person name="Rangel L.T."/>
            <person name="Foissac X."/>
            <person name="Bove J."/>
            <person name="Gabriel D.W."/>
        </authorList>
    </citation>
    <scope>NUCLEOTIDE SEQUENCE [LARGE SCALE GENOMIC DNA]</scope>
    <source>
        <strain evidence="7 8">Sao Paulo</strain>
    </source>
</reference>
<sequence>MKSIYIFNFSFFVIFFPGILMINGCQLNYKFINDSSVSKSDPDIIDISTKNYDLSNSIGNTVFFNDSSHSIRPQDIQVLSALGSWLETNDCDFIIEGHTDAIGTRNYSFALGLRRAQSVFNYFLARGINSSRMKITSYGKESPAVFGQDENSFSKNRRVVIVLKRCR</sequence>
<evidence type="ECO:0000259" key="6">
    <source>
        <dbReference type="PROSITE" id="PS51123"/>
    </source>
</evidence>
<dbReference type="PATRIC" id="fig|1261131.3.peg.868"/>
<proteinExistence type="predicted"/>
<dbReference type="Pfam" id="PF00691">
    <property type="entry name" value="OmpA"/>
    <property type="match status" value="1"/>
</dbReference>
<dbReference type="PRINTS" id="PR01023">
    <property type="entry name" value="NAFLGMOTY"/>
</dbReference>
<feature type="domain" description="OmpA-like" evidence="6">
    <location>
        <begin position="51"/>
        <end position="167"/>
    </location>
</feature>
<accession>U6B5T8</accession>
<evidence type="ECO:0000256" key="4">
    <source>
        <dbReference type="PROSITE-ProRule" id="PRU00473"/>
    </source>
</evidence>
<dbReference type="Gene3D" id="3.30.1330.60">
    <property type="entry name" value="OmpA-like domain"/>
    <property type="match status" value="1"/>
</dbReference>
<keyword evidence="3" id="KW-0998">Cell outer membrane</keyword>
<gene>
    <name evidence="7" type="primary">ompA</name>
    <name evidence="7" type="ORF">lam_906</name>
</gene>
<evidence type="ECO:0000256" key="1">
    <source>
        <dbReference type="ARBA" id="ARBA00004442"/>
    </source>
</evidence>
<dbReference type="PANTHER" id="PTHR30329">
    <property type="entry name" value="STATOR ELEMENT OF FLAGELLAR MOTOR COMPLEX"/>
    <property type="match status" value="1"/>
</dbReference>
<feature type="transmembrane region" description="Helical" evidence="5">
    <location>
        <begin position="6"/>
        <end position="29"/>
    </location>
</feature>
<evidence type="ECO:0000256" key="2">
    <source>
        <dbReference type="ARBA" id="ARBA00023136"/>
    </source>
</evidence>
<dbReference type="GO" id="GO:0009279">
    <property type="term" value="C:cell outer membrane"/>
    <property type="evidence" value="ECO:0007669"/>
    <property type="project" value="UniProtKB-SubCell"/>
</dbReference>
<evidence type="ECO:0000256" key="3">
    <source>
        <dbReference type="ARBA" id="ARBA00023237"/>
    </source>
</evidence>
<keyword evidence="8" id="KW-1185">Reference proteome</keyword>
<dbReference type="PANTHER" id="PTHR30329:SF21">
    <property type="entry name" value="LIPOPROTEIN YIAD-RELATED"/>
    <property type="match status" value="1"/>
</dbReference>
<dbReference type="InterPro" id="IPR006665">
    <property type="entry name" value="OmpA-like"/>
</dbReference>
<dbReference type="CDD" id="cd07185">
    <property type="entry name" value="OmpA_C-like"/>
    <property type="match status" value="1"/>
</dbReference>
<evidence type="ECO:0000313" key="8">
    <source>
        <dbReference type="Proteomes" id="UP000017862"/>
    </source>
</evidence>
<evidence type="ECO:0000256" key="5">
    <source>
        <dbReference type="SAM" id="Phobius"/>
    </source>
</evidence>
<dbReference type="eggNOG" id="COG2885">
    <property type="taxonomic scope" value="Bacteria"/>
</dbReference>
<keyword evidence="5" id="KW-1133">Transmembrane helix</keyword>
<name>U6B5T8_9HYPH</name>
<evidence type="ECO:0000313" key="7">
    <source>
        <dbReference type="EMBL" id="AHA28238.1"/>
    </source>
</evidence>
<dbReference type="PRINTS" id="PR01021">
    <property type="entry name" value="OMPADOMAIN"/>
</dbReference>
<dbReference type="SUPFAM" id="SSF103088">
    <property type="entry name" value="OmpA-like"/>
    <property type="match status" value="1"/>
</dbReference>
<dbReference type="AlphaFoldDB" id="U6B5T8"/>
<protein>
    <submittedName>
        <fullName evidence="7">OmpA/MotB</fullName>
    </submittedName>
</protein>
<dbReference type="HOGENOM" id="CLU_016890_9_4_5"/>
<dbReference type="Proteomes" id="UP000017862">
    <property type="component" value="Chromosome"/>
</dbReference>
<dbReference type="KEGG" id="lar:lam_906"/>